<dbReference type="PANTHER" id="PTHR21015:SF22">
    <property type="entry name" value="GLYCOSYLTRANSFERASE"/>
    <property type="match status" value="1"/>
</dbReference>
<dbReference type="SUPFAM" id="SSF53756">
    <property type="entry name" value="UDP-Glycosyltransferase/glycogen phosphorylase"/>
    <property type="match status" value="1"/>
</dbReference>
<comment type="caution">
    <text evidence="3">The sequence shown here is derived from an EMBL/GenBank/DDBJ whole genome shotgun (WGS) entry which is preliminary data.</text>
</comment>
<accession>A0A832SV28</accession>
<dbReference type="RefSeq" id="WP_064496769.1">
    <property type="nucleotide sequence ID" value="NC_000909.1"/>
</dbReference>
<dbReference type="GO" id="GO:0016758">
    <property type="term" value="F:hexosyltransferase activity"/>
    <property type="evidence" value="ECO:0007669"/>
    <property type="project" value="InterPro"/>
</dbReference>
<gene>
    <name evidence="3" type="ORF">HA335_05550</name>
</gene>
<dbReference type="NCBIfam" id="TIGR00661">
    <property type="entry name" value="MJ1255"/>
    <property type="match status" value="1"/>
</dbReference>
<organism evidence="3 4">
    <name type="scientific">Methanocaldococcus jannaschii</name>
    <dbReference type="NCBI Taxonomy" id="2190"/>
    <lineage>
        <taxon>Archaea</taxon>
        <taxon>Methanobacteriati</taxon>
        <taxon>Methanobacteriota</taxon>
        <taxon>Methanomada group</taxon>
        <taxon>Methanococci</taxon>
        <taxon>Methanococcales</taxon>
        <taxon>Methanocaldococcaceae</taxon>
        <taxon>Methanocaldococcus</taxon>
    </lineage>
</organism>
<feature type="domain" description="Glycosyl transferase family 28 C-terminal" evidence="2">
    <location>
        <begin position="198"/>
        <end position="357"/>
    </location>
</feature>
<dbReference type="Pfam" id="PF04101">
    <property type="entry name" value="Glyco_tran_28_C"/>
    <property type="match status" value="1"/>
</dbReference>
<dbReference type="SMR" id="A0A832SV28"/>
<dbReference type="AlphaFoldDB" id="A0A832SV28"/>
<name>A0A832SV28_9EURY</name>
<dbReference type="OMA" id="GGFEYRY"/>
<dbReference type="EMBL" id="DUJR01000027">
    <property type="protein sequence ID" value="HII60015.1"/>
    <property type="molecule type" value="Genomic_DNA"/>
</dbReference>
<dbReference type="CDD" id="cd03785">
    <property type="entry name" value="GT28_MurG"/>
    <property type="match status" value="1"/>
</dbReference>
<dbReference type="Gene3D" id="3.40.50.2000">
    <property type="entry name" value="Glycogen Phosphorylase B"/>
    <property type="match status" value="2"/>
</dbReference>
<comment type="similarity">
    <text evidence="1">Belongs to the glycosyltransferase 28 family.</text>
</comment>
<dbReference type="InterPro" id="IPR007235">
    <property type="entry name" value="Glyco_trans_28_C"/>
</dbReference>
<evidence type="ECO:0000313" key="4">
    <source>
        <dbReference type="Proteomes" id="UP000645676"/>
    </source>
</evidence>
<evidence type="ECO:0000313" key="3">
    <source>
        <dbReference type="EMBL" id="HII60015.1"/>
    </source>
</evidence>
<dbReference type="PANTHER" id="PTHR21015">
    <property type="entry name" value="UDP-N-ACETYLGLUCOSAMINE--N-ACETYLMURAMYL-(PENTAPEPTIDE) PYROPHOSPHORYL-UNDECAPRENOL N-ACETYLGLUCOSAMINE TRANSFERASE 1"/>
    <property type="match status" value="1"/>
</dbReference>
<evidence type="ECO:0000259" key="2">
    <source>
        <dbReference type="Pfam" id="PF04101"/>
    </source>
</evidence>
<sequence>MKILISVCGEGFGHTTRCVAIGEALKNDYEISYIAYGKSKNFIEKYGFKVFETFPEIKLKGKDGKFDITSSILNKEYSPKKAIRREINIIREYNPDLIISDCKYSTVVAAKLLKKPVICISNQNYTRYKLKTDLIVYPTMKALNIINERCERFIVPDFPLPYTICEYNLKIIKNMEFIGPLIRYDVDDVDNYGEDYILSVIGGFEYRYKILEELGKIALKNNLNVKLVCGSYEVAKKLMRDLNLNSYKNENVEIIPITTNMKELIKNAELIVSHGGHSTIMEALSFGKPLIVIPDLDHPEQGNNAKKVHDLGCGIALSYKELYRLEEAILDIRNMKMYKRNASKMKELAKKYDGKKNIKKIIDEFFETRKNIRKYYLTDRIANKLINKFKLKIR</sequence>
<dbReference type="InterPro" id="IPR005262">
    <property type="entry name" value="MJ1255-like"/>
</dbReference>
<evidence type="ECO:0000256" key="1">
    <source>
        <dbReference type="ARBA" id="ARBA00006962"/>
    </source>
</evidence>
<protein>
    <recommendedName>
        <fullName evidence="2">Glycosyl transferase family 28 C-terminal domain-containing protein</fullName>
    </recommendedName>
</protein>
<dbReference type="Proteomes" id="UP000645676">
    <property type="component" value="Unassembled WGS sequence"/>
</dbReference>
<proteinExistence type="inferred from homology"/>
<reference evidence="3" key="1">
    <citation type="journal article" date="2020" name="bioRxiv">
        <title>A rank-normalized archaeal taxonomy based on genome phylogeny resolves widespread incomplete and uneven classifications.</title>
        <authorList>
            <person name="Rinke C."/>
            <person name="Chuvochina M."/>
            <person name="Mussig A.J."/>
            <person name="Chaumeil P.-A."/>
            <person name="Waite D.W."/>
            <person name="Whitman W.B."/>
            <person name="Parks D.H."/>
            <person name="Hugenholtz P."/>
        </authorList>
    </citation>
    <scope>NUCLEOTIDE SEQUENCE</scope>
    <source>
        <strain evidence="3">UBA8849</strain>
    </source>
</reference>